<evidence type="ECO:0000313" key="1">
    <source>
        <dbReference type="EMBL" id="SHF09286.1"/>
    </source>
</evidence>
<dbReference type="AlphaFoldDB" id="A0A1M4YVB2"/>
<dbReference type="Proteomes" id="UP000184480">
    <property type="component" value="Unassembled WGS sequence"/>
</dbReference>
<dbReference type="STRING" id="1346286.SAMN05444362_103270"/>
<proteinExistence type="predicted"/>
<dbReference type="EMBL" id="FQUC01000003">
    <property type="protein sequence ID" value="SHF09286.1"/>
    <property type="molecule type" value="Genomic_DNA"/>
</dbReference>
<gene>
    <name evidence="1" type="ORF">SAMN05444362_103270</name>
</gene>
<protein>
    <submittedName>
        <fullName evidence="1">Uncharacterized protein</fullName>
    </submittedName>
</protein>
<accession>A0A1M4YVB2</accession>
<dbReference type="OrthoDB" id="997002at2"/>
<reference evidence="2" key="1">
    <citation type="submission" date="2016-11" db="EMBL/GenBank/DDBJ databases">
        <authorList>
            <person name="Varghese N."/>
            <person name="Submissions S."/>
        </authorList>
    </citation>
    <scope>NUCLEOTIDE SEQUENCE [LARGE SCALE GENOMIC DNA]</scope>
    <source>
        <strain evidence="2">DSM 27370</strain>
    </source>
</reference>
<keyword evidence="2" id="KW-1185">Reference proteome</keyword>
<sequence>MKHILLTIIYVLYTTSYCIAQIGVNTDNPSSSSVLDINAYNNDKGLLIPRMTTSQKLAIASPASGLTVYDTDYKCVSQYKDTPANPGTFSWSCLTLYNRHFLYMPSVNIPTSDGSGSLLTGTQTLDLYNIYYTGFNTPKVKSTSAPVRISYFNNSQLNYYVTYCDPCITITGISNTGVLSYTVNTLPNYDAFVNIIFTLR</sequence>
<dbReference type="RefSeq" id="WP_062185286.1">
    <property type="nucleotide sequence ID" value="NZ_BBXL01000048.1"/>
</dbReference>
<evidence type="ECO:0000313" key="2">
    <source>
        <dbReference type="Proteomes" id="UP000184480"/>
    </source>
</evidence>
<organism evidence="1 2">
    <name type="scientific">Dysgonomonas macrotermitis</name>
    <dbReference type="NCBI Taxonomy" id="1346286"/>
    <lineage>
        <taxon>Bacteria</taxon>
        <taxon>Pseudomonadati</taxon>
        <taxon>Bacteroidota</taxon>
        <taxon>Bacteroidia</taxon>
        <taxon>Bacteroidales</taxon>
        <taxon>Dysgonomonadaceae</taxon>
        <taxon>Dysgonomonas</taxon>
    </lineage>
</organism>
<name>A0A1M4YVB2_9BACT</name>